<keyword evidence="2" id="KW-0808">Transferase</keyword>
<gene>
    <name evidence="2" type="ORF">DWB61_03110</name>
</gene>
<evidence type="ECO:0000259" key="1">
    <source>
        <dbReference type="Pfam" id="PF00534"/>
    </source>
</evidence>
<dbReference type="AlphaFoldDB" id="A0A425Y758"/>
<proteinExistence type="predicted"/>
<dbReference type="PANTHER" id="PTHR12526">
    <property type="entry name" value="GLYCOSYLTRANSFERASE"/>
    <property type="match status" value="1"/>
</dbReference>
<evidence type="ECO:0000313" key="2">
    <source>
        <dbReference type="EMBL" id="RRG24122.1"/>
    </source>
</evidence>
<name>A0A425Y758_9BACT</name>
<dbReference type="OrthoDB" id="9811239at2"/>
<organism evidence="2 3">
    <name type="scientific">Ancylomarina euxinus</name>
    <dbReference type="NCBI Taxonomy" id="2283627"/>
    <lineage>
        <taxon>Bacteria</taxon>
        <taxon>Pseudomonadati</taxon>
        <taxon>Bacteroidota</taxon>
        <taxon>Bacteroidia</taxon>
        <taxon>Marinilabiliales</taxon>
        <taxon>Marinifilaceae</taxon>
        <taxon>Ancylomarina</taxon>
    </lineage>
</organism>
<dbReference type="GO" id="GO:0016757">
    <property type="term" value="F:glycosyltransferase activity"/>
    <property type="evidence" value="ECO:0007669"/>
    <property type="project" value="InterPro"/>
</dbReference>
<dbReference type="Pfam" id="PF00534">
    <property type="entry name" value="Glycos_transf_1"/>
    <property type="match status" value="1"/>
</dbReference>
<feature type="domain" description="Glycosyl transferase family 1" evidence="1">
    <location>
        <begin position="199"/>
        <end position="338"/>
    </location>
</feature>
<keyword evidence="3" id="KW-1185">Reference proteome</keyword>
<accession>A0A425Y758</accession>
<dbReference type="SUPFAM" id="SSF53756">
    <property type="entry name" value="UDP-Glycosyltransferase/glycogen phosphorylase"/>
    <property type="match status" value="1"/>
</dbReference>
<evidence type="ECO:0000313" key="3">
    <source>
        <dbReference type="Proteomes" id="UP000285794"/>
    </source>
</evidence>
<dbReference type="RefSeq" id="WP_125029432.1">
    <property type="nucleotide sequence ID" value="NZ_JAPXVP010000002.1"/>
</dbReference>
<protein>
    <submittedName>
        <fullName evidence="2">Glycosyltransferase</fullName>
    </submittedName>
</protein>
<dbReference type="Proteomes" id="UP000285794">
    <property type="component" value="Unassembled WGS sequence"/>
</dbReference>
<dbReference type="Gene3D" id="3.40.50.2000">
    <property type="entry name" value="Glycogen Phosphorylase B"/>
    <property type="match status" value="1"/>
</dbReference>
<dbReference type="EMBL" id="QQWG01000002">
    <property type="protein sequence ID" value="RRG24122.1"/>
    <property type="molecule type" value="Genomic_DNA"/>
</dbReference>
<comment type="caution">
    <text evidence="2">The sequence shown here is derived from an EMBL/GenBank/DDBJ whole genome shotgun (WGS) entry which is preliminary data.</text>
</comment>
<dbReference type="InterPro" id="IPR001296">
    <property type="entry name" value="Glyco_trans_1"/>
</dbReference>
<sequence length="384" mass="44195">MIKKDRLTLIAHLPHILIEGQYHSYEPYVREMKLWSELFETIDLYTEVVYDTPSFSIISLPSNMIVHDLGIRGGGDKISRIKRFLQTLVLPFRLYHIIKRASYLHFRSPGYTTFFANLVNYFFKRKVIVKWATSFPPQKAMGRISNWEAKLLMKSSNNTQVMCYNDIPKSNFHIFFPALFTQRELYEISSFTDKTNWSDTSRYRFVCVGRLHPDKNIELILYGLRRYLDQTGDDNLIIELIGDGPLRSKLESLVKDLKIIKNIKFKGSLPFNEVLNELKTANFLIMPGVNEGWGKVINESLAAKCIPIVVNKGNGANVLKLMGSPGLFFEASADGFSQIIQVAQELKKDKIDHFIQLGDRANSSMTLEQFQQKLIHVLDSLDKL</sequence>
<reference evidence="2 3" key="1">
    <citation type="submission" date="2018-07" db="EMBL/GenBank/DDBJ databases">
        <title>Draft genome sequence of Ancylomarina sp. M1P.</title>
        <authorList>
            <person name="Yadav S."/>
            <person name="Villanueva L."/>
            <person name="Damste J.S.S."/>
        </authorList>
    </citation>
    <scope>NUCLEOTIDE SEQUENCE [LARGE SCALE GENOMIC DNA]</scope>
    <source>
        <strain evidence="2 3">M1P</strain>
    </source>
</reference>